<dbReference type="OrthoDB" id="10560458at2759"/>
<dbReference type="EMBL" id="BGZK01002323">
    <property type="protein sequence ID" value="GBP92937.1"/>
    <property type="molecule type" value="Genomic_DNA"/>
</dbReference>
<accession>A0A4C2A201</accession>
<dbReference type="Proteomes" id="UP000299102">
    <property type="component" value="Unassembled WGS sequence"/>
</dbReference>
<feature type="compositionally biased region" description="Acidic residues" evidence="1">
    <location>
        <begin position="104"/>
        <end position="114"/>
    </location>
</feature>
<protein>
    <submittedName>
        <fullName evidence="2">Uncharacterized protein</fullName>
    </submittedName>
</protein>
<sequence>MYIMESHHELRHRSRSSLSEFAKDTRGSTGPVVIFQTRIKSAASGEAPRVSQYVPTVLIMENRQNISTNRDDIKEQWLNADLGSDEEENSVFARDALNSNSDNEFSDNDEDFVVESDNNSNSEISENKDESE</sequence>
<keyword evidence="3" id="KW-1185">Reference proteome</keyword>
<name>A0A4C2A201_EUMVA</name>
<proteinExistence type="predicted"/>
<evidence type="ECO:0000313" key="3">
    <source>
        <dbReference type="Proteomes" id="UP000299102"/>
    </source>
</evidence>
<feature type="compositionally biased region" description="Low complexity" evidence="1">
    <location>
        <begin position="115"/>
        <end position="124"/>
    </location>
</feature>
<reference evidence="2 3" key="1">
    <citation type="journal article" date="2019" name="Commun. Biol.">
        <title>The bagworm genome reveals a unique fibroin gene that provides high tensile strength.</title>
        <authorList>
            <person name="Kono N."/>
            <person name="Nakamura H."/>
            <person name="Ohtoshi R."/>
            <person name="Tomita M."/>
            <person name="Numata K."/>
            <person name="Arakawa K."/>
        </authorList>
    </citation>
    <scope>NUCLEOTIDE SEQUENCE [LARGE SCALE GENOMIC DNA]</scope>
</reference>
<feature type="region of interest" description="Disordered" evidence="1">
    <location>
        <begin position="94"/>
        <end position="132"/>
    </location>
</feature>
<evidence type="ECO:0000256" key="1">
    <source>
        <dbReference type="SAM" id="MobiDB-lite"/>
    </source>
</evidence>
<organism evidence="2 3">
    <name type="scientific">Eumeta variegata</name>
    <name type="common">Bagworm moth</name>
    <name type="synonym">Eumeta japonica</name>
    <dbReference type="NCBI Taxonomy" id="151549"/>
    <lineage>
        <taxon>Eukaryota</taxon>
        <taxon>Metazoa</taxon>
        <taxon>Ecdysozoa</taxon>
        <taxon>Arthropoda</taxon>
        <taxon>Hexapoda</taxon>
        <taxon>Insecta</taxon>
        <taxon>Pterygota</taxon>
        <taxon>Neoptera</taxon>
        <taxon>Endopterygota</taxon>
        <taxon>Lepidoptera</taxon>
        <taxon>Glossata</taxon>
        <taxon>Ditrysia</taxon>
        <taxon>Tineoidea</taxon>
        <taxon>Psychidae</taxon>
        <taxon>Oiketicinae</taxon>
        <taxon>Eumeta</taxon>
    </lineage>
</organism>
<comment type="caution">
    <text evidence="2">The sequence shown here is derived from an EMBL/GenBank/DDBJ whole genome shotgun (WGS) entry which is preliminary data.</text>
</comment>
<evidence type="ECO:0000313" key="2">
    <source>
        <dbReference type="EMBL" id="GBP92937.1"/>
    </source>
</evidence>
<dbReference type="AlphaFoldDB" id="A0A4C2A201"/>
<gene>
    <name evidence="2" type="ORF">EVAR_66482_1</name>
</gene>